<gene>
    <name evidence="1" type="ORF">IM811_004084</name>
</gene>
<name>A0A8H7N280_BIOOC</name>
<evidence type="ECO:0000313" key="1">
    <source>
        <dbReference type="EMBL" id="KAF9745783.1"/>
    </source>
</evidence>
<dbReference type="Proteomes" id="UP000616885">
    <property type="component" value="Unassembled WGS sequence"/>
</dbReference>
<evidence type="ECO:0000313" key="2">
    <source>
        <dbReference type="Proteomes" id="UP000616885"/>
    </source>
</evidence>
<dbReference type="EMBL" id="JADCTT010000012">
    <property type="protein sequence ID" value="KAF9745783.1"/>
    <property type="molecule type" value="Genomic_DNA"/>
</dbReference>
<reference evidence="1" key="1">
    <citation type="submission" date="2020-10" db="EMBL/GenBank/DDBJ databases">
        <title>High-Quality Genome Resource of Clonostachys rosea strain S41 by Oxford Nanopore Long-Read Sequencing.</title>
        <authorList>
            <person name="Wang H."/>
        </authorList>
    </citation>
    <scope>NUCLEOTIDE SEQUENCE</scope>
    <source>
        <strain evidence="1">S41</strain>
    </source>
</reference>
<proteinExistence type="predicted"/>
<dbReference type="AlphaFoldDB" id="A0A8H7N280"/>
<organism evidence="1 2">
    <name type="scientific">Bionectria ochroleuca</name>
    <name type="common">Gliocladium roseum</name>
    <dbReference type="NCBI Taxonomy" id="29856"/>
    <lineage>
        <taxon>Eukaryota</taxon>
        <taxon>Fungi</taxon>
        <taxon>Dikarya</taxon>
        <taxon>Ascomycota</taxon>
        <taxon>Pezizomycotina</taxon>
        <taxon>Sordariomycetes</taxon>
        <taxon>Hypocreomycetidae</taxon>
        <taxon>Hypocreales</taxon>
        <taxon>Bionectriaceae</taxon>
        <taxon>Clonostachys</taxon>
    </lineage>
</organism>
<sequence>MPSTGEWYLTEEHDMDVSHYTDLSWLRHRLIQPTYSSSGVFLSNTRRRDVSLFGASLIISSSRKSFTRTTLRSLATEYIPITAGHGSHMLIVSWRCVYPVKVE</sequence>
<protein>
    <submittedName>
        <fullName evidence="1">Uncharacterized protein</fullName>
    </submittedName>
</protein>
<comment type="caution">
    <text evidence="1">The sequence shown here is derived from an EMBL/GenBank/DDBJ whole genome shotgun (WGS) entry which is preliminary data.</text>
</comment>
<accession>A0A8H7N280</accession>